<organism evidence="2 3">
    <name type="scientific">Roseateles saccharophilus</name>
    <name type="common">Pseudomonas saccharophila</name>
    <dbReference type="NCBI Taxonomy" id="304"/>
    <lineage>
        <taxon>Bacteria</taxon>
        <taxon>Pseudomonadati</taxon>
        <taxon>Pseudomonadota</taxon>
        <taxon>Betaproteobacteria</taxon>
        <taxon>Burkholderiales</taxon>
        <taxon>Sphaerotilaceae</taxon>
        <taxon>Roseateles</taxon>
    </lineage>
</organism>
<feature type="region of interest" description="Disordered" evidence="1">
    <location>
        <begin position="178"/>
        <end position="203"/>
    </location>
</feature>
<feature type="compositionally biased region" description="Low complexity" evidence="1">
    <location>
        <begin position="192"/>
        <end position="203"/>
    </location>
</feature>
<dbReference type="Proteomes" id="UP000295110">
    <property type="component" value="Unassembled WGS sequence"/>
</dbReference>
<evidence type="ECO:0000313" key="2">
    <source>
        <dbReference type="EMBL" id="TCU82938.1"/>
    </source>
</evidence>
<proteinExistence type="predicted"/>
<keyword evidence="3" id="KW-1185">Reference proteome</keyword>
<dbReference type="AlphaFoldDB" id="A0A4R3U9Z5"/>
<evidence type="ECO:0000313" key="3">
    <source>
        <dbReference type="Proteomes" id="UP000295110"/>
    </source>
</evidence>
<comment type="caution">
    <text evidence="2">The sequence shown here is derived from an EMBL/GenBank/DDBJ whole genome shotgun (WGS) entry which is preliminary data.</text>
</comment>
<accession>A0A4R3U9Z5</accession>
<dbReference type="RefSeq" id="WP_132576692.1">
    <property type="nucleotide sequence ID" value="NZ_CBCSGL010000086.1"/>
</dbReference>
<sequence>MIGNYTASQTSQWMRRPLCRRYVCAEFKTLHLPVRDGDTVRRVGWRWALGLFKQGQYEVLGVWPAQLAPGLVAEDLHDRGIEQIKVIAGTGQAEWVSTYPDAVIWSSAGGTASENPPAPAPGAFGPRRRATLHSAAATAERLQACMTRAIQRHPPFEDEAAAAAFLAQALERADRRLHSPPKALIGRPPSVPAAGSAVAASAA</sequence>
<gene>
    <name evidence="2" type="ORF">EV671_106115</name>
</gene>
<reference evidence="2 3" key="1">
    <citation type="submission" date="2019-03" db="EMBL/GenBank/DDBJ databases">
        <title>Genomic Encyclopedia of Type Strains, Phase IV (KMG-IV): sequencing the most valuable type-strain genomes for metagenomic binning, comparative biology and taxonomic classification.</title>
        <authorList>
            <person name="Goeker M."/>
        </authorList>
    </citation>
    <scope>NUCLEOTIDE SEQUENCE [LARGE SCALE GENOMIC DNA]</scope>
    <source>
        <strain evidence="2 3">DSM 654</strain>
    </source>
</reference>
<evidence type="ECO:0000256" key="1">
    <source>
        <dbReference type="SAM" id="MobiDB-lite"/>
    </source>
</evidence>
<name>A0A4R3U9Z5_ROSSA</name>
<protein>
    <submittedName>
        <fullName evidence="2">Uncharacterized protein</fullName>
    </submittedName>
</protein>
<dbReference type="EMBL" id="SMBU01000061">
    <property type="protein sequence ID" value="TCU82938.1"/>
    <property type="molecule type" value="Genomic_DNA"/>
</dbReference>
<dbReference type="OrthoDB" id="165209at2"/>